<sequence length="120" mass="13117">MPSTTIAIYGATGETGRSIIDGLLESSTEFTITALSRSSSIVRPENQKLRERGITVVACDVHGPLDNLVQLLKDMDVVICSLSYLGIEDQRPLAKASRHTIRKVVPRRALKSKIGVSREL</sequence>
<keyword evidence="2" id="KW-0560">Oxidoreductase</keyword>
<dbReference type="SUPFAM" id="SSF51735">
    <property type="entry name" value="NAD(P)-binding Rossmann-fold domains"/>
    <property type="match status" value="1"/>
</dbReference>
<gene>
    <name evidence="4" type="ORF">ETB97_006046</name>
</gene>
<dbReference type="InterPro" id="IPR008030">
    <property type="entry name" value="NmrA-like"/>
</dbReference>
<dbReference type="GO" id="GO:0016491">
    <property type="term" value="F:oxidoreductase activity"/>
    <property type="evidence" value="ECO:0007669"/>
    <property type="project" value="UniProtKB-KW"/>
</dbReference>
<dbReference type="AlphaFoldDB" id="A0A8H6A0M7"/>
<evidence type="ECO:0000313" key="5">
    <source>
        <dbReference type="Proteomes" id="UP000541154"/>
    </source>
</evidence>
<evidence type="ECO:0000313" key="4">
    <source>
        <dbReference type="EMBL" id="KAF5857248.1"/>
    </source>
</evidence>
<keyword evidence="5" id="KW-1185">Reference proteome</keyword>
<dbReference type="PANTHER" id="PTHR47706:SF9">
    <property type="entry name" value="NMRA-LIKE DOMAIN-CONTAINING PROTEIN-RELATED"/>
    <property type="match status" value="1"/>
</dbReference>
<evidence type="ECO:0000259" key="3">
    <source>
        <dbReference type="Pfam" id="PF05368"/>
    </source>
</evidence>
<dbReference type="Pfam" id="PF05368">
    <property type="entry name" value="NmrA"/>
    <property type="match status" value="1"/>
</dbReference>
<dbReference type="Gene3D" id="3.40.50.720">
    <property type="entry name" value="NAD(P)-binding Rossmann-like Domain"/>
    <property type="match status" value="1"/>
</dbReference>
<dbReference type="EMBL" id="SPNV01000268">
    <property type="protein sequence ID" value="KAF5857248.1"/>
    <property type="molecule type" value="Genomic_DNA"/>
</dbReference>
<proteinExistence type="predicted"/>
<keyword evidence="1" id="KW-0521">NADP</keyword>
<evidence type="ECO:0000256" key="1">
    <source>
        <dbReference type="ARBA" id="ARBA00022857"/>
    </source>
</evidence>
<dbReference type="InterPro" id="IPR036291">
    <property type="entry name" value="NAD(P)-bd_dom_sf"/>
</dbReference>
<dbReference type="PANTHER" id="PTHR47706">
    <property type="entry name" value="NMRA-LIKE FAMILY PROTEIN"/>
    <property type="match status" value="1"/>
</dbReference>
<protein>
    <recommendedName>
        <fullName evidence="3">NmrA-like domain-containing protein</fullName>
    </recommendedName>
</protein>
<comment type="caution">
    <text evidence="4">The sequence shown here is derived from an EMBL/GenBank/DDBJ whole genome shotgun (WGS) entry which is preliminary data.</text>
</comment>
<name>A0A8H6A0M7_PETAA</name>
<reference evidence="4 5" key="1">
    <citation type="submission" date="2019-04" db="EMBL/GenBank/DDBJ databases">
        <title>Aspergillus burnettii sp. nov., novel species from soil in southeast Queensland.</title>
        <authorList>
            <person name="Gilchrist C.L.M."/>
            <person name="Pitt J.I."/>
            <person name="Lange L."/>
            <person name="Lacey H.J."/>
            <person name="Vuong D."/>
            <person name="Midgley D.J."/>
            <person name="Greenfield P."/>
            <person name="Bradbury M."/>
            <person name="Lacey E."/>
            <person name="Busk P.K."/>
            <person name="Pilgaard B."/>
            <person name="Chooi Y.H."/>
            <person name="Piggott A.M."/>
        </authorList>
    </citation>
    <scope>NUCLEOTIDE SEQUENCE [LARGE SCALE GENOMIC DNA]</scope>
    <source>
        <strain evidence="4 5">FRR 5400</strain>
    </source>
</reference>
<organism evidence="4 5">
    <name type="scientific">Petromyces alliaceus</name>
    <name type="common">Aspergillus alliaceus</name>
    <dbReference type="NCBI Taxonomy" id="209559"/>
    <lineage>
        <taxon>Eukaryota</taxon>
        <taxon>Fungi</taxon>
        <taxon>Dikarya</taxon>
        <taxon>Ascomycota</taxon>
        <taxon>Pezizomycotina</taxon>
        <taxon>Eurotiomycetes</taxon>
        <taxon>Eurotiomycetidae</taxon>
        <taxon>Eurotiales</taxon>
        <taxon>Aspergillaceae</taxon>
        <taxon>Aspergillus</taxon>
        <taxon>Aspergillus subgen. Circumdati</taxon>
    </lineage>
</organism>
<evidence type="ECO:0000256" key="2">
    <source>
        <dbReference type="ARBA" id="ARBA00023002"/>
    </source>
</evidence>
<dbReference type="Proteomes" id="UP000541154">
    <property type="component" value="Unassembled WGS sequence"/>
</dbReference>
<accession>A0A8H6A0M7</accession>
<dbReference type="InterPro" id="IPR051609">
    <property type="entry name" value="NmrA/Isoflavone_reductase-like"/>
</dbReference>
<feature type="domain" description="NmrA-like" evidence="3">
    <location>
        <begin position="3"/>
        <end position="97"/>
    </location>
</feature>